<gene>
    <name evidence="1" type="ORF">LTS18_003527</name>
</gene>
<reference evidence="1" key="1">
    <citation type="submission" date="2024-09" db="EMBL/GenBank/DDBJ databases">
        <title>Black Yeasts Isolated from many extreme environments.</title>
        <authorList>
            <person name="Coleine C."/>
            <person name="Stajich J.E."/>
            <person name="Selbmann L."/>
        </authorList>
    </citation>
    <scope>NUCLEOTIDE SEQUENCE</scope>
    <source>
        <strain evidence="1">CCFEE 5737</strain>
    </source>
</reference>
<sequence>MRVKWNTQEYHRCIGEVIDVCEKYVELNEECAAVAQLQAWTEWVLMERCVENAADFVTELSLDGATPEAISEMLMPGAHIFVGVPYFRDTAEKLIQRALVMYVELQAFRASKRELRELGDRQVT</sequence>
<dbReference type="Proteomes" id="UP001186974">
    <property type="component" value="Unassembled WGS sequence"/>
</dbReference>
<keyword evidence="2" id="KW-1185">Reference proteome</keyword>
<dbReference type="EMBL" id="JAWDJW010007164">
    <property type="protein sequence ID" value="KAK3062705.1"/>
    <property type="molecule type" value="Genomic_DNA"/>
</dbReference>
<name>A0ACC3D765_9PEZI</name>
<evidence type="ECO:0000313" key="2">
    <source>
        <dbReference type="Proteomes" id="UP001186974"/>
    </source>
</evidence>
<comment type="caution">
    <text evidence="1">The sequence shown here is derived from an EMBL/GenBank/DDBJ whole genome shotgun (WGS) entry which is preliminary data.</text>
</comment>
<organism evidence="1 2">
    <name type="scientific">Coniosporium uncinatum</name>
    <dbReference type="NCBI Taxonomy" id="93489"/>
    <lineage>
        <taxon>Eukaryota</taxon>
        <taxon>Fungi</taxon>
        <taxon>Dikarya</taxon>
        <taxon>Ascomycota</taxon>
        <taxon>Pezizomycotina</taxon>
        <taxon>Dothideomycetes</taxon>
        <taxon>Dothideomycetes incertae sedis</taxon>
        <taxon>Coniosporium</taxon>
    </lineage>
</organism>
<protein>
    <submittedName>
        <fullName evidence="1">Uncharacterized protein</fullName>
    </submittedName>
</protein>
<accession>A0ACC3D765</accession>
<proteinExistence type="predicted"/>
<evidence type="ECO:0000313" key="1">
    <source>
        <dbReference type="EMBL" id="KAK3062705.1"/>
    </source>
</evidence>